<feature type="chain" id="PRO_5046740321" evidence="3">
    <location>
        <begin position="20"/>
        <end position="182"/>
    </location>
</feature>
<keyword evidence="1 3" id="KW-0732">Signal</keyword>
<feature type="region of interest" description="Disordered" evidence="2">
    <location>
        <begin position="23"/>
        <end position="57"/>
    </location>
</feature>
<evidence type="ECO:0000256" key="3">
    <source>
        <dbReference type="SAM" id="SignalP"/>
    </source>
</evidence>
<dbReference type="InterPro" id="IPR029050">
    <property type="entry name" value="Immunoprotect_excell_Ig-like"/>
</dbReference>
<dbReference type="Proteomes" id="UP000641910">
    <property type="component" value="Unassembled WGS sequence"/>
</dbReference>
<dbReference type="PROSITE" id="PS51257">
    <property type="entry name" value="PROKAR_LIPOPROTEIN"/>
    <property type="match status" value="1"/>
</dbReference>
<dbReference type="RefSeq" id="WP_170151239.1">
    <property type="nucleotide sequence ID" value="NZ_JACEIS010000005.1"/>
</dbReference>
<evidence type="ECO:0000259" key="4">
    <source>
        <dbReference type="Pfam" id="PF11611"/>
    </source>
</evidence>
<feature type="compositionally biased region" description="Basic and acidic residues" evidence="2">
    <location>
        <begin position="39"/>
        <end position="57"/>
    </location>
</feature>
<evidence type="ECO:0000256" key="1">
    <source>
        <dbReference type="ARBA" id="ARBA00022729"/>
    </source>
</evidence>
<comment type="caution">
    <text evidence="5">The sequence shown here is derived from an EMBL/GenBank/DDBJ whole genome shotgun (WGS) entry which is preliminary data.</text>
</comment>
<evidence type="ECO:0000256" key="2">
    <source>
        <dbReference type="SAM" id="MobiDB-lite"/>
    </source>
</evidence>
<keyword evidence="6" id="KW-1185">Reference proteome</keyword>
<accession>A0ABS0QI10</accession>
<dbReference type="EMBL" id="JAECVU010000004">
    <property type="protein sequence ID" value="MBH8588900.1"/>
    <property type="molecule type" value="Genomic_DNA"/>
</dbReference>
<dbReference type="Pfam" id="PF11611">
    <property type="entry name" value="DUF4352"/>
    <property type="match status" value="1"/>
</dbReference>
<evidence type="ECO:0000313" key="6">
    <source>
        <dbReference type="Proteomes" id="UP000641910"/>
    </source>
</evidence>
<reference evidence="5 6" key="1">
    <citation type="submission" date="2020-12" db="EMBL/GenBank/DDBJ databases">
        <title>WGS of Thermoactinomyces spp.</title>
        <authorList>
            <person name="Cheng K."/>
        </authorList>
    </citation>
    <scope>NUCLEOTIDE SEQUENCE [LARGE SCALE GENOMIC DNA]</scope>
    <source>
        <strain evidence="6">CICC 10650\ACCC 41061</strain>
    </source>
</reference>
<feature type="domain" description="DUF4352" evidence="4">
    <location>
        <begin position="59"/>
        <end position="172"/>
    </location>
</feature>
<dbReference type="Gene3D" id="2.60.40.1240">
    <property type="match status" value="1"/>
</dbReference>
<gene>
    <name evidence="5" type="ORF">I8U22_08735</name>
</gene>
<protein>
    <submittedName>
        <fullName evidence="5">DUF4352 domain-containing protein</fullName>
    </submittedName>
</protein>
<name>A0ABS0QI10_THEVU</name>
<organism evidence="5 6">
    <name type="scientific">Thermoactinomyces vulgaris</name>
    <dbReference type="NCBI Taxonomy" id="2026"/>
    <lineage>
        <taxon>Bacteria</taxon>
        <taxon>Bacillati</taxon>
        <taxon>Bacillota</taxon>
        <taxon>Bacilli</taxon>
        <taxon>Bacillales</taxon>
        <taxon>Thermoactinomycetaceae</taxon>
        <taxon>Thermoactinomyces</taxon>
    </lineage>
</organism>
<sequence>MKRWILWGATLLFAGGVLTGCSTQGQKAEPKAENLAAVSEEKTDAEEKQEPTKEEKVFQTGETAAVDGLEITVQSAVLKDGNKYIPPEKGKVLAVQFQLANQKDEPVSVGVEAFNLYDEDGNALQSYFSYDDGFMKADLQKGETKKGVLYFDVPQKEKYVLLYKPNLTDEKEIKFEVALQHS</sequence>
<evidence type="ECO:0000313" key="5">
    <source>
        <dbReference type="EMBL" id="MBH8588900.1"/>
    </source>
</evidence>
<feature type="signal peptide" evidence="3">
    <location>
        <begin position="1"/>
        <end position="19"/>
    </location>
</feature>
<dbReference type="InterPro" id="IPR029051">
    <property type="entry name" value="DUF4352"/>
</dbReference>
<proteinExistence type="predicted"/>